<dbReference type="SMART" id="SM00155">
    <property type="entry name" value="PLDc"/>
    <property type="match status" value="1"/>
</dbReference>
<name>A0ABW5TJ70_9ENTE</name>
<feature type="domain" description="PLD phosphodiesterase" evidence="1">
    <location>
        <begin position="82"/>
        <end position="109"/>
    </location>
</feature>
<evidence type="ECO:0000313" key="3">
    <source>
        <dbReference type="Proteomes" id="UP001597427"/>
    </source>
</evidence>
<dbReference type="EMBL" id="JBHUMO010000044">
    <property type="protein sequence ID" value="MFD2729178.1"/>
    <property type="molecule type" value="Genomic_DNA"/>
</dbReference>
<dbReference type="InterPro" id="IPR036388">
    <property type="entry name" value="WH-like_DNA-bd_sf"/>
</dbReference>
<sequence length="257" mass="29694">MLELLKRNHYEKLMDLTSSATQSIECVSPYVKTDATKSLLSYKKAATKLSLVTNPSLRNIMSQSLDTEALSTWLGENGRLFGYATLHAKIYLFDRKYGIVTSANLTNGGLHSNLEYGVLFNDQQLIAKLVNDIEAIYHDPLTNEIKQEWLSELMKFQQTLKPTYLTTVMSEDSPTNLLMKEEVIRTQLNGWKQEIFELIKIQDDQFTLADVYQYKSQMQILHPKNQHIEEKMRQVLQNLRDLGIIEFVGKGIYRKSY</sequence>
<dbReference type="Pfam" id="PF17726">
    <property type="entry name" value="DpnI_C"/>
    <property type="match status" value="1"/>
</dbReference>
<dbReference type="Gene3D" id="3.30.870.10">
    <property type="entry name" value="Endonuclease Chain A"/>
    <property type="match status" value="1"/>
</dbReference>
<gene>
    <name evidence="2" type="ORF">ACFSR0_07055</name>
</gene>
<dbReference type="InterPro" id="IPR025202">
    <property type="entry name" value="PLD-like_dom"/>
</dbReference>
<dbReference type="RefSeq" id="WP_379981293.1">
    <property type="nucleotide sequence ID" value="NZ_JBHUMO010000044.1"/>
</dbReference>
<dbReference type="SUPFAM" id="SSF56024">
    <property type="entry name" value="Phospholipase D/nuclease"/>
    <property type="match status" value="1"/>
</dbReference>
<proteinExistence type="predicted"/>
<organism evidence="2 3">
    <name type="scientific">Enterococcus camelliae</name>
    <dbReference type="NCBI Taxonomy" id="453959"/>
    <lineage>
        <taxon>Bacteria</taxon>
        <taxon>Bacillati</taxon>
        <taxon>Bacillota</taxon>
        <taxon>Bacilli</taxon>
        <taxon>Lactobacillales</taxon>
        <taxon>Enterococcaceae</taxon>
        <taxon>Enterococcus</taxon>
    </lineage>
</organism>
<reference evidence="3" key="1">
    <citation type="journal article" date="2019" name="Int. J. Syst. Evol. Microbiol.">
        <title>The Global Catalogue of Microorganisms (GCM) 10K type strain sequencing project: providing services to taxonomists for standard genome sequencing and annotation.</title>
        <authorList>
            <consortium name="The Broad Institute Genomics Platform"/>
            <consortium name="The Broad Institute Genome Sequencing Center for Infectious Disease"/>
            <person name="Wu L."/>
            <person name="Ma J."/>
        </authorList>
    </citation>
    <scope>NUCLEOTIDE SEQUENCE [LARGE SCALE GENOMIC DNA]</scope>
    <source>
        <strain evidence="3">TISTR 932</strain>
    </source>
</reference>
<dbReference type="Proteomes" id="UP001597427">
    <property type="component" value="Unassembled WGS sequence"/>
</dbReference>
<dbReference type="Pfam" id="PF13091">
    <property type="entry name" value="PLDc_2"/>
    <property type="match status" value="1"/>
</dbReference>
<dbReference type="InterPro" id="IPR001736">
    <property type="entry name" value="PLipase_D/transphosphatidylase"/>
</dbReference>
<keyword evidence="3" id="KW-1185">Reference proteome</keyword>
<dbReference type="InterPro" id="IPR041368">
    <property type="entry name" value="DRP_C"/>
</dbReference>
<evidence type="ECO:0000259" key="1">
    <source>
        <dbReference type="PROSITE" id="PS50035"/>
    </source>
</evidence>
<dbReference type="PROSITE" id="PS50035">
    <property type="entry name" value="PLD"/>
    <property type="match status" value="1"/>
</dbReference>
<comment type="caution">
    <text evidence="2">The sequence shown here is derived from an EMBL/GenBank/DDBJ whole genome shotgun (WGS) entry which is preliminary data.</text>
</comment>
<protein>
    <submittedName>
        <fullName evidence="2">Phospholipase D-like domain-containing protein</fullName>
    </submittedName>
</protein>
<accession>A0ABW5TJ70</accession>
<evidence type="ECO:0000313" key="2">
    <source>
        <dbReference type="EMBL" id="MFD2729178.1"/>
    </source>
</evidence>
<dbReference type="Gene3D" id="1.10.10.10">
    <property type="entry name" value="Winged helix-like DNA-binding domain superfamily/Winged helix DNA-binding domain"/>
    <property type="match status" value="1"/>
</dbReference>